<dbReference type="InterPro" id="IPR032176">
    <property type="entry name" value="DUF5009"/>
</dbReference>
<keyword evidence="1" id="KW-0472">Membrane</keyword>
<feature type="transmembrane region" description="Helical" evidence="1">
    <location>
        <begin position="12"/>
        <end position="31"/>
    </location>
</feature>
<feature type="transmembrane region" description="Helical" evidence="1">
    <location>
        <begin position="125"/>
        <end position="143"/>
    </location>
</feature>
<keyword evidence="4" id="KW-1185">Reference proteome</keyword>
<feature type="domain" description="DUF5009" evidence="2">
    <location>
        <begin position="43"/>
        <end position="157"/>
    </location>
</feature>
<keyword evidence="1" id="KW-0812">Transmembrane</keyword>
<feature type="transmembrane region" description="Helical" evidence="1">
    <location>
        <begin position="309"/>
        <end position="326"/>
    </location>
</feature>
<organism evidence="3 4">
    <name type="scientific">Mucilaginibacter xinganensis</name>
    <dbReference type="NCBI Taxonomy" id="1234841"/>
    <lineage>
        <taxon>Bacteria</taxon>
        <taxon>Pseudomonadati</taxon>
        <taxon>Bacteroidota</taxon>
        <taxon>Sphingobacteriia</taxon>
        <taxon>Sphingobacteriales</taxon>
        <taxon>Sphingobacteriaceae</taxon>
        <taxon>Mucilaginibacter</taxon>
    </lineage>
</organism>
<keyword evidence="1" id="KW-1133">Transmembrane helix</keyword>
<dbReference type="Pfam" id="PF16401">
    <property type="entry name" value="DUF5009"/>
    <property type="match status" value="1"/>
</dbReference>
<evidence type="ECO:0000313" key="3">
    <source>
        <dbReference type="EMBL" id="ASU33504.1"/>
    </source>
</evidence>
<feature type="transmembrane region" description="Helical" evidence="1">
    <location>
        <begin position="269"/>
        <end position="288"/>
    </location>
</feature>
<feature type="transmembrane region" description="Helical" evidence="1">
    <location>
        <begin position="346"/>
        <end position="368"/>
    </location>
</feature>
<feature type="transmembrane region" description="Helical" evidence="1">
    <location>
        <begin position="236"/>
        <end position="257"/>
    </location>
</feature>
<dbReference type="KEGG" id="muc:MuYL_1606"/>
<name>A0A223NUZ8_9SPHI</name>
<reference evidence="3 4" key="1">
    <citation type="submission" date="2017-08" db="EMBL/GenBank/DDBJ databases">
        <title>Complete genome sequence of Mucilaginibacter sp. strain BJC16-A31.</title>
        <authorList>
            <consortium name="Henan University of Science and Technology"/>
            <person name="You X."/>
        </authorList>
    </citation>
    <scope>NUCLEOTIDE SEQUENCE [LARGE SCALE GENOMIC DNA]</scope>
    <source>
        <strain evidence="3 4">BJC16-A31</strain>
    </source>
</reference>
<evidence type="ECO:0000256" key="1">
    <source>
        <dbReference type="SAM" id="Phobius"/>
    </source>
</evidence>
<evidence type="ECO:0000313" key="4">
    <source>
        <dbReference type="Proteomes" id="UP000215002"/>
    </source>
</evidence>
<dbReference type="OrthoDB" id="9788724at2"/>
<feature type="transmembrane region" description="Helical" evidence="1">
    <location>
        <begin position="88"/>
        <end position="105"/>
    </location>
</feature>
<accession>A0A223NUZ8</accession>
<dbReference type="Proteomes" id="UP000215002">
    <property type="component" value="Chromosome"/>
</dbReference>
<dbReference type="PANTHER" id="PTHR31061">
    <property type="entry name" value="LD22376P"/>
    <property type="match status" value="1"/>
</dbReference>
<sequence>MDQSPNRFLSLDVFRGMTICFMIIVNTPGSGAVPFAPLEHAAWFGFTPTDLVFPSFLFAVGNAMSFAMKKFAGQSNGTVVWKIVKRTALIFLFGYLMSWFPFFLHDANGWHFQLTPISHTRILGVLQRIALCYMFASLMVHFIKSVKTIVVISVLLLFGYWFLLLIFGDPANPYGMLTNAGTYLDKFVMGDDHLYHGEGVAFDPEGILSTLPAIVNVICGYFAGRYVQEKGKRYETIAKLMLWGGLFIFIALCWNMAFPISKKLWSSPFTLLTVGLDLLIISALIYIIEIREWNKANWTAFFTTVGKNPLPVYLFSELFLVTLWMIKVTPGGNPAGWINQVFFQVVAPGAVGSLLFAIFYMLICWTFGKILDKNKIYLRV</sequence>
<feature type="transmembrane region" description="Helical" evidence="1">
    <location>
        <begin position="51"/>
        <end position="68"/>
    </location>
</feature>
<dbReference type="RefSeq" id="WP_094569953.1">
    <property type="nucleotide sequence ID" value="NZ_CP022743.1"/>
</dbReference>
<protein>
    <submittedName>
        <fullName evidence="3">DUF5009 domain-containing protein</fullName>
    </submittedName>
</protein>
<proteinExistence type="predicted"/>
<feature type="transmembrane region" description="Helical" evidence="1">
    <location>
        <begin position="206"/>
        <end position="224"/>
    </location>
</feature>
<dbReference type="EMBL" id="CP022743">
    <property type="protein sequence ID" value="ASU33504.1"/>
    <property type="molecule type" value="Genomic_DNA"/>
</dbReference>
<dbReference type="PANTHER" id="PTHR31061:SF24">
    <property type="entry name" value="LD22376P"/>
    <property type="match status" value="1"/>
</dbReference>
<evidence type="ECO:0000259" key="2">
    <source>
        <dbReference type="Pfam" id="PF16401"/>
    </source>
</evidence>
<feature type="transmembrane region" description="Helical" evidence="1">
    <location>
        <begin position="150"/>
        <end position="168"/>
    </location>
</feature>
<gene>
    <name evidence="3" type="ORF">MuYL_1606</name>
</gene>
<dbReference type="AlphaFoldDB" id="A0A223NUZ8"/>